<evidence type="ECO:0008006" key="3">
    <source>
        <dbReference type="Google" id="ProtNLM"/>
    </source>
</evidence>
<dbReference type="AlphaFoldDB" id="U5GRG2"/>
<evidence type="ECO:0000313" key="2">
    <source>
        <dbReference type="Proteomes" id="UP000006729"/>
    </source>
</evidence>
<dbReference type="Proteomes" id="UP000006729">
    <property type="component" value="Chromosome 1"/>
</dbReference>
<dbReference type="PANTHER" id="PTHR33325:SF11">
    <property type="entry name" value="COLD SHOCK DOMAIN-CONTAINING PROTEIN 4-LIKE"/>
    <property type="match status" value="1"/>
</dbReference>
<dbReference type="eggNOG" id="ENOG502QWN0">
    <property type="taxonomic scope" value="Eukaryota"/>
</dbReference>
<organism evidence="1 2">
    <name type="scientific">Populus trichocarpa</name>
    <name type="common">Western balsam poplar</name>
    <name type="synonym">Populus balsamifera subsp. trichocarpa</name>
    <dbReference type="NCBI Taxonomy" id="3694"/>
    <lineage>
        <taxon>Eukaryota</taxon>
        <taxon>Viridiplantae</taxon>
        <taxon>Streptophyta</taxon>
        <taxon>Embryophyta</taxon>
        <taxon>Tracheophyta</taxon>
        <taxon>Spermatophyta</taxon>
        <taxon>Magnoliopsida</taxon>
        <taxon>eudicotyledons</taxon>
        <taxon>Gunneridae</taxon>
        <taxon>Pentapetalae</taxon>
        <taxon>rosids</taxon>
        <taxon>fabids</taxon>
        <taxon>Malpighiales</taxon>
        <taxon>Salicaceae</taxon>
        <taxon>Saliceae</taxon>
        <taxon>Populus</taxon>
    </lineage>
</organism>
<accession>U5GRG2</accession>
<proteinExistence type="predicted"/>
<dbReference type="InParanoid" id="U5GRG2"/>
<dbReference type="HOGENOM" id="CLU_137033_1_0_1"/>
<evidence type="ECO:0000313" key="1">
    <source>
        <dbReference type="EMBL" id="PNT56782.1"/>
    </source>
</evidence>
<name>U5GRG2_POPTR</name>
<reference evidence="1 2" key="1">
    <citation type="journal article" date="2006" name="Science">
        <title>The genome of black cottonwood, Populus trichocarpa (Torr. &amp; Gray).</title>
        <authorList>
            <person name="Tuskan G.A."/>
            <person name="Difazio S."/>
            <person name="Jansson S."/>
            <person name="Bohlmann J."/>
            <person name="Grigoriev I."/>
            <person name="Hellsten U."/>
            <person name="Putnam N."/>
            <person name="Ralph S."/>
            <person name="Rombauts S."/>
            <person name="Salamov A."/>
            <person name="Schein J."/>
            <person name="Sterck L."/>
            <person name="Aerts A."/>
            <person name="Bhalerao R.R."/>
            <person name="Bhalerao R.P."/>
            <person name="Blaudez D."/>
            <person name="Boerjan W."/>
            <person name="Brun A."/>
            <person name="Brunner A."/>
            <person name="Busov V."/>
            <person name="Campbell M."/>
            <person name="Carlson J."/>
            <person name="Chalot M."/>
            <person name="Chapman J."/>
            <person name="Chen G.L."/>
            <person name="Cooper D."/>
            <person name="Coutinho P.M."/>
            <person name="Couturier J."/>
            <person name="Covert S."/>
            <person name="Cronk Q."/>
            <person name="Cunningham R."/>
            <person name="Davis J."/>
            <person name="Degroeve S."/>
            <person name="Dejardin A."/>
            <person name="Depamphilis C."/>
            <person name="Detter J."/>
            <person name="Dirks B."/>
            <person name="Dubchak I."/>
            <person name="Duplessis S."/>
            <person name="Ehlting J."/>
            <person name="Ellis B."/>
            <person name="Gendler K."/>
            <person name="Goodstein D."/>
            <person name="Gribskov M."/>
            <person name="Grimwood J."/>
            <person name="Groover A."/>
            <person name="Gunter L."/>
            <person name="Hamberger B."/>
            <person name="Heinze B."/>
            <person name="Helariutta Y."/>
            <person name="Henrissat B."/>
            <person name="Holligan D."/>
            <person name="Holt R."/>
            <person name="Huang W."/>
            <person name="Islam-Faridi N."/>
            <person name="Jones S."/>
            <person name="Jones-Rhoades M."/>
            <person name="Jorgensen R."/>
            <person name="Joshi C."/>
            <person name="Kangasjarvi J."/>
            <person name="Karlsson J."/>
            <person name="Kelleher C."/>
            <person name="Kirkpatrick R."/>
            <person name="Kirst M."/>
            <person name="Kohler A."/>
            <person name="Kalluri U."/>
            <person name="Larimer F."/>
            <person name="Leebens-Mack J."/>
            <person name="Leple J.C."/>
            <person name="Locascio P."/>
            <person name="Lou Y."/>
            <person name="Lucas S."/>
            <person name="Martin F."/>
            <person name="Montanini B."/>
            <person name="Napoli C."/>
            <person name="Nelson D.R."/>
            <person name="Nelson C."/>
            <person name="Nieminen K."/>
            <person name="Nilsson O."/>
            <person name="Pereda V."/>
            <person name="Peter G."/>
            <person name="Philippe R."/>
            <person name="Pilate G."/>
            <person name="Poliakov A."/>
            <person name="Razumovskaya J."/>
            <person name="Richardson P."/>
            <person name="Rinaldi C."/>
            <person name="Ritland K."/>
            <person name="Rouze P."/>
            <person name="Ryaboy D."/>
            <person name="Schmutz J."/>
            <person name="Schrader J."/>
            <person name="Segerman B."/>
            <person name="Shin H."/>
            <person name="Siddiqui A."/>
            <person name="Sterky F."/>
            <person name="Terry A."/>
            <person name="Tsai C.J."/>
            <person name="Uberbacher E."/>
            <person name="Unneberg P."/>
            <person name="Vahala J."/>
            <person name="Wall K."/>
            <person name="Wessler S."/>
            <person name="Yang G."/>
            <person name="Yin T."/>
            <person name="Douglas C."/>
            <person name="Marra M."/>
            <person name="Sandberg G."/>
            <person name="Van de Peer Y."/>
            <person name="Rokhsar D."/>
        </authorList>
    </citation>
    <scope>NUCLEOTIDE SEQUENCE [LARGE SCALE GENOMIC DNA]</scope>
    <source>
        <strain evidence="2">cv. Nisqually</strain>
    </source>
</reference>
<gene>
    <name evidence="1" type="ORF">POPTR_001G264200</name>
</gene>
<keyword evidence="2" id="KW-1185">Reference proteome</keyword>
<dbReference type="PANTHER" id="PTHR33325">
    <property type="entry name" value="ZINC FINGER, CCHC-TYPE-RELATED"/>
    <property type="match status" value="1"/>
</dbReference>
<protein>
    <recommendedName>
        <fullName evidence="3">Retrotransposon Copia-like N-terminal domain-containing protein</fullName>
    </recommendedName>
</protein>
<dbReference type="EMBL" id="CM009290">
    <property type="protein sequence ID" value="PNT56782.1"/>
    <property type="molecule type" value="Genomic_DNA"/>
</dbReference>
<sequence>MTNLAKLEFVALDIIGKNYLSWVLDAEIYLDGMSLVNTIKNDNKTSSQNKAKTIISLRRHLHKKLKIEYLTIKDPLFLWQNFKERYDHQRTVILSKACYD</sequence>